<dbReference type="Proteomes" id="UP001151081">
    <property type="component" value="Unassembled WGS sequence"/>
</dbReference>
<organism evidence="2 3">
    <name type="scientific">Polyangium jinanense</name>
    <dbReference type="NCBI Taxonomy" id="2829994"/>
    <lineage>
        <taxon>Bacteria</taxon>
        <taxon>Pseudomonadati</taxon>
        <taxon>Myxococcota</taxon>
        <taxon>Polyangia</taxon>
        <taxon>Polyangiales</taxon>
        <taxon>Polyangiaceae</taxon>
        <taxon>Polyangium</taxon>
    </lineage>
</organism>
<comment type="caution">
    <text evidence="2">The sequence shown here is derived from an EMBL/GenBank/DDBJ whole genome shotgun (WGS) entry which is preliminary data.</text>
</comment>
<protein>
    <submittedName>
        <fullName evidence="2">Uncharacterized protein</fullName>
    </submittedName>
</protein>
<dbReference type="RefSeq" id="WP_272420160.1">
    <property type="nucleotide sequence ID" value="NZ_JAGTJJ010000005.1"/>
</dbReference>
<feature type="region of interest" description="Disordered" evidence="1">
    <location>
        <begin position="273"/>
        <end position="326"/>
    </location>
</feature>
<dbReference type="EMBL" id="JAGTJJ010000005">
    <property type="protein sequence ID" value="MDC3981492.1"/>
    <property type="molecule type" value="Genomic_DNA"/>
</dbReference>
<accession>A0A9X3WZW1</accession>
<reference evidence="2 3" key="1">
    <citation type="submission" date="2021-04" db="EMBL/GenBank/DDBJ databases">
        <title>Genome analysis of Polyangium sp.</title>
        <authorList>
            <person name="Li Y."/>
            <person name="Wang J."/>
        </authorList>
    </citation>
    <scope>NUCLEOTIDE SEQUENCE [LARGE SCALE GENOMIC DNA]</scope>
    <source>
        <strain evidence="2 3">SDU14</strain>
    </source>
</reference>
<keyword evidence="3" id="KW-1185">Reference proteome</keyword>
<evidence type="ECO:0000313" key="2">
    <source>
        <dbReference type="EMBL" id="MDC3981492.1"/>
    </source>
</evidence>
<dbReference type="AlphaFoldDB" id="A0A9X3WZW1"/>
<sequence>MRLVGQIHVTLRGEVIHREPSVWEKIKQRLGGSPGLATDRVRVAFEASSLVDAIKRALVSLGFDNAVSLVVDDTVVFQDTDGKAGDLPDLMIAMSDHTSLFGSGFRELRLALEHEEAGLHLLVETRAFTEHHAGEPSAYVSIGGRLQDLEPRRGESAEEYRNRVAPLVTDTTRLEGARLQFESFVTRLEDALRATMPEAIISQKRAEALVVRPSREPEQETRLEPSNPAYDPYARYYPSPMGMMLDVMLISSFMHMMHAPMIHVVNPSGAHVGSAADVSQNPGLAEADSTDTGDGGDVGHEDGGGDDFGGGDFGGDDFGGDFGGFD</sequence>
<evidence type="ECO:0000313" key="3">
    <source>
        <dbReference type="Proteomes" id="UP001151081"/>
    </source>
</evidence>
<evidence type="ECO:0000256" key="1">
    <source>
        <dbReference type="SAM" id="MobiDB-lite"/>
    </source>
</evidence>
<name>A0A9X3WZW1_9BACT</name>
<gene>
    <name evidence="2" type="ORF">KEG57_13345</name>
</gene>
<proteinExistence type="predicted"/>